<keyword evidence="2" id="KW-1185">Reference proteome</keyword>
<proteinExistence type="predicted"/>
<evidence type="ECO:0000313" key="1">
    <source>
        <dbReference type="EMBL" id="EFD05245.1"/>
    </source>
</evidence>
<accession>D3MRI4</accession>
<reference evidence="1 2" key="1">
    <citation type="submission" date="2010-01" db="EMBL/GenBank/DDBJ databases">
        <authorList>
            <person name="Dodson R."/>
            <person name="Madupu R."/>
            <person name="Durkin A.S."/>
            <person name="Torralba M."/>
            <person name="Methe B."/>
            <person name="Sutton G.G."/>
            <person name="Strausberg R.L."/>
            <person name="Nelson K.E."/>
        </authorList>
    </citation>
    <scope>NUCLEOTIDE SEQUENCE [LARGE SCALE GENOMIC DNA]</scope>
    <source>
        <strain evidence="1 2">653-L</strain>
    </source>
</reference>
<organism evidence="1 2">
    <name type="scientific">Peptostreptococcus anaerobius 653-L</name>
    <dbReference type="NCBI Taxonomy" id="596329"/>
    <lineage>
        <taxon>Bacteria</taxon>
        <taxon>Bacillati</taxon>
        <taxon>Bacillota</taxon>
        <taxon>Clostridia</taxon>
        <taxon>Peptostreptococcales</taxon>
        <taxon>Peptostreptococcaceae</taxon>
        <taxon>Peptostreptococcus</taxon>
    </lineage>
</organism>
<evidence type="ECO:0000313" key="2">
    <source>
        <dbReference type="Proteomes" id="UP000004206"/>
    </source>
</evidence>
<name>D3MRI4_9FIRM</name>
<protein>
    <submittedName>
        <fullName evidence="1">Uncharacterized protein</fullName>
    </submittedName>
</protein>
<sequence length="109" mass="12317">MRIQFTVTDEELEILTKKAIEGGFPSVTEYCNCKCSSLQENTSYADLYTTLLNKISSLPKGKEFVLRELIATPPALIGRWFYENVNKGLVKNVEHIGKAEGGVEKYKRI</sequence>
<dbReference type="EMBL" id="ADJN01000037">
    <property type="protein sequence ID" value="EFD05245.1"/>
    <property type="molecule type" value="Genomic_DNA"/>
</dbReference>
<gene>
    <name evidence="1" type="ORF">HMPREF0631_1168</name>
</gene>
<dbReference type="GeneID" id="79842560"/>
<dbReference type="AlphaFoldDB" id="D3MRI4"/>
<dbReference type="Proteomes" id="UP000004206">
    <property type="component" value="Unassembled WGS sequence"/>
</dbReference>
<dbReference type="OrthoDB" id="1690725at2"/>
<dbReference type="RefSeq" id="WP_002843602.1">
    <property type="nucleotide sequence ID" value="NZ_ADJN01000037.1"/>
</dbReference>
<dbReference type="eggNOG" id="ENOG5030Q33">
    <property type="taxonomic scope" value="Bacteria"/>
</dbReference>
<comment type="caution">
    <text evidence="1">The sequence shown here is derived from an EMBL/GenBank/DDBJ whole genome shotgun (WGS) entry which is preliminary data.</text>
</comment>